<feature type="transmembrane region" description="Helical" evidence="1">
    <location>
        <begin position="25"/>
        <end position="44"/>
    </location>
</feature>
<accession>A0A2P8HXA4</accession>
<evidence type="ECO:0000313" key="2">
    <source>
        <dbReference type="EMBL" id="PSL50837.1"/>
    </source>
</evidence>
<dbReference type="OrthoDB" id="2680377at2"/>
<keyword evidence="3" id="KW-1185">Reference proteome</keyword>
<name>A0A2P8HXA4_9BACI</name>
<dbReference type="AlphaFoldDB" id="A0A2P8HXA4"/>
<protein>
    <submittedName>
        <fullName evidence="2">YlaH-like protein</fullName>
    </submittedName>
</protein>
<evidence type="ECO:0000256" key="1">
    <source>
        <dbReference type="SAM" id="Phobius"/>
    </source>
</evidence>
<evidence type="ECO:0000313" key="3">
    <source>
        <dbReference type="Proteomes" id="UP000242310"/>
    </source>
</evidence>
<dbReference type="RefSeq" id="WP_106587559.1">
    <property type="nucleotide sequence ID" value="NZ_PYAV01000002.1"/>
</dbReference>
<dbReference type="InterPro" id="IPR025620">
    <property type="entry name" value="YlaH"/>
</dbReference>
<dbReference type="EMBL" id="PYAV01000002">
    <property type="protein sequence ID" value="PSL50837.1"/>
    <property type="molecule type" value="Genomic_DNA"/>
</dbReference>
<organism evidence="2 3">
    <name type="scientific">Salsuginibacillus halophilus</name>
    <dbReference type="NCBI Taxonomy" id="517424"/>
    <lineage>
        <taxon>Bacteria</taxon>
        <taxon>Bacillati</taxon>
        <taxon>Bacillota</taxon>
        <taxon>Bacilli</taxon>
        <taxon>Bacillales</taxon>
        <taxon>Bacillaceae</taxon>
        <taxon>Salsuginibacillus</taxon>
    </lineage>
</organism>
<dbReference type="Proteomes" id="UP000242310">
    <property type="component" value="Unassembled WGS sequence"/>
</dbReference>
<proteinExistence type="predicted"/>
<keyword evidence="1" id="KW-1133">Transmembrane helix</keyword>
<comment type="caution">
    <text evidence="2">The sequence shown here is derived from an EMBL/GenBank/DDBJ whole genome shotgun (WGS) entry which is preliminary data.</text>
</comment>
<keyword evidence="1" id="KW-0472">Membrane</keyword>
<keyword evidence="1" id="KW-0812">Transmembrane</keyword>
<sequence>MEQEVTQGDLSWVAGLVGIHENMVLGFWLLYLAVTVMSIVVFNLGFARKLPLLKNVIVYAALLFGTFPLTLFAIGMPIVEALIASALVLGIYRLRLKSHKKEQVQESAYES</sequence>
<feature type="transmembrane region" description="Helical" evidence="1">
    <location>
        <begin position="56"/>
        <end position="75"/>
    </location>
</feature>
<gene>
    <name evidence="2" type="ORF">B0H94_102113</name>
</gene>
<dbReference type="Pfam" id="PF14036">
    <property type="entry name" value="YlaH"/>
    <property type="match status" value="1"/>
</dbReference>
<reference evidence="2 3" key="1">
    <citation type="submission" date="2018-03" db="EMBL/GenBank/DDBJ databases">
        <title>Genomic Encyclopedia of Type Strains, Phase III (KMG-III): the genomes of soil and plant-associated and newly described type strains.</title>
        <authorList>
            <person name="Whitman W."/>
        </authorList>
    </citation>
    <scope>NUCLEOTIDE SEQUENCE [LARGE SCALE GENOMIC DNA]</scope>
    <source>
        <strain evidence="2 3">CGMCC 1.07653</strain>
    </source>
</reference>